<gene>
    <name evidence="1" type="ORF">L2E82_33998</name>
</gene>
<reference evidence="2" key="1">
    <citation type="journal article" date="2022" name="Mol. Ecol. Resour.">
        <title>The genomes of chicory, endive, great burdock and yacon provide insights into Asteraceae palaeo-polyploidization history and plant inulin production.</title>
        <authorList>
            <person name="Fan W."/>
            <person name="Wang S."/>
            <person name="Wang H."/>
            <person name="Wang A."/>
            <person name="Jiang F."/>
            <person name="Liu H."/>
            <person name="Zhao H."/>
            <person name="Xu D."/>
            <person name="Zhang Y."/>
        </authorList>
    </citation>
    <scope>NUCLEOTIDE SEQUENCE [LARGE SCALE GENOMIC DNA]</scope>
    <source>
        <strain evidence="2">cv. Punajuju</strain>
    </source>
</reference>
<organism evidence="1 2">
    <name type="scientific">Cichorium intybus</name>
    <name type="common">Chicory</name>
    <dbReference type="NCBI Taxonomy" id="13427"/>
    <lineage>
        <taxon>Eukaryota</taxon>
        <taxon>Viridiplantae</taxon>
        <taxon>Streptophyta</taxon>
        <taxon>Embryophyta</taxon>
        <taxon>Tracheophyta</taxon>
        <taxon>Spermatophyta</taxon>
        <taxon>Magnoliopsida</taxon>
        <taxon>eudicotyledons</taxon>
        <taxon>Gunneridae</taxon>
        <taxon>Pentapetalae</taxon>
        <taxon>asterids</taxon>
        <taxon>campanulids</taxon>
        <taxon>Asterales</taxon>
        <taxon>Asteraceae</taxon>
        <taxon>Cichorioideae</taxon>
        <taxon>Cichorieae</taxon>
        <taxon>Cichoriinae</taxon>
        <taxon>Cichorium</taxon>
    </lineage>
</organism>
<evidence type="ECO:0000313" key="1">
    <source>
        <dbReference type="EMBL" id="KAI3722853.1"/>
    </source>
</evidence>
<keyword evidence="2" id="KW-1185">Reference proteome</keyword>
<dbReference type="EMBL" id="CM042014">
    <property type="protein sequence ID" value="KAI3722853.1"/>
    <property type="molecule type" value="Genomic_DNA"/>
</dbReference>
<comment type="caution">
    <text evidence="1">The sequence shown here is derived from an EMBL/GenBank/DDBJ whole genome shotgun (WGS) entry which is preliminary data.</text>
</comment>
<dbReference type="Proteomes" id="UP001055811">
    <property type="component" value="Linkage Group LG06"/>
</dbReference>
<name>A0ACB9BLF8_CICIN</name>
<protein>
    <submittedName>
        <fullName evidence="1">Uncharacterized protein</fullName>
    </submittedName>
</protein>
<proteinExistence type="predicted"/>
<evidence type="ECO:0000313" key="2">
    <source>
        <dbReference type="Proteomes" id="UP001055811"/>
    </source>
</evidence>
<sequence length="110" mass="12988">MPPRRNRLFNEVYDHDLEQCLMARMDERLDQVVDQLTDRMVELMNRGRQGPQTHSQMDDDELGNPFGNNDDSSSEGNLEGRRRHERGVDNRRWEAGMRVDIPEFDGWSKL</sequence>
<accession>A0ACB9BLF8</accession>
<reference evidence="1 2" key="2">
    <citation type="journal article" date="2022" name="Mol. Ecol. Resour.">
        <title>The genomes of chicory, endive, great burdock and yacon provide insights into Asteraceae paleo-polyploidization history and plant inulin production.</title>
        <authorList>
            <person name="Fan W."/>
            <person name="Wang S."/>
            <person name="Wang H."/>
            <person name="Wang A."/>
            <person name="Jiang F."/>
            <person name="Liu H."/>
            <person name="Zhao H."/>
            <person name="Xu D."/>
            <person name="Zhang Y."/>
        </authorList>
    </citation>
    <scope>NUCLEOTIDE SEQUENCE [LARGE SCALE GENOMIC DNA]</scope>
    <source>
        <strain evidence="2">cv. Punajuju</strain>
        <tissue evidence="1">Leaves</tissue>
    </source>
</reference>